<dbReference type="InterPro" id="IPR013324">
    <property type="entry name" value="RNA_pol_sigma_r3/r4-like"/>
</dbReference>
<dbReference type="AlphaFoldDB" id="A0A1H0FHV7"/>
<protein>
    <submittedName>
        <fullName evidence="8">RNA polymerase sigma-70 factor, ECF subfamily</fullName>
    </submittedName>
</protein>
<evidence type="ECO:0000256" key="2">
    <source>
        <dbReference type="ARBA" id="ARBA00023015"/>
    </source>
</evidence>
<dbReference type="PANTHER" id="PTHR43133:SF8">
    <property type="entry name" value="RNA POLYMERASE SIGMA FACTOR HI_1459-RELATED"/>
    <property type="match status" value="1"/>
</dbReference>
<organism evidence="8 9">
    <name type="scientific">Actinokineospora alba</name>
    <dbReference type="NCBI Taxonomy" id="504798"/>
    <lineage>
        <taxon>Bacteria</taxon>
        <taxon>Bacillati</taxon>
        <taxon>Actinomycetota</taxon>
        <taxon>Actinomycetes</taxon>
        <taxon>Pseudonocardiales</taxon>
        <taxon>Pseudonocardiaceae</taxon>
        <taxon>Actinokineospora</taxon>
    </lineage>
</organism>
<evidence type="ECO:0000256" key="3">
    <source>
        <dbReference type="ARBA" id="ARBA00023082"/>
    </source>
</evidence>
<dbReference type="GO" id="GO:0003677">
    <property type="term" value="F:DNA binding"/>
    <property type="evidence" value="ECO:0007669"/>
    <property type="project" value="UniProtKB-KW"/>
</dbReference>
<evidence type="ECO:0000256" key="5">
    <source>
        <dbReference type="ARBA" id="ARBA00023163"/>
    </source>
</evidence>
<dbReference type="InterPro" id="IPR036388">
    <property type="entry name" value="WH-like_DNA-bd_sf"/>
</dbReference>
<evidence type="ECO:0000256" key="4">
    <source>
        <dbReference type="ARBA" id="ARBA00023125"/>
    </source>
</evidence>
<dbReference type="RefSeq" id="WP_091368993.1">
    <property type="nucleotide sequence ID" value="NZ_FNDV01000003.1"/>
</dbReference>
<keyword evidence="9" id="KW-1185">Reference proteome</keyword>
<accession>A0A1H0FHV7</accession>
<dbReference type="InterPro" id="IPR013249">
    <property type="entry name" value="RNA_pol_sigma70_r4_t2"/>
</dbReference>
<dbReference type="InterPro" id="IPR013325">
    <property type="entry name" value="RNA_pol_sigma_r2"/>
</dbReference>
<dbReference type="NCBIfam" id="TIGR02937">
    <property type="entry name" value="sigma70-ECF"/>
    <property type="match status" value="1"/>
</dbReference>
<dbReference type="InterPro" id="IPR014284">
    <property type="entry name" value="RNA_pol_sigma-70_dom"/>
</dbReference>
<dbReference type="Gene3D" id="1.10.1740.10">
    <property type="match status" value="1"/>
</dbReference>
<dbReference type="GO" id="GO:0016987">
    <property type="term" value="F:sigma factor activity"/>
    <property type="evidence" value="ECO:0007669"/>
    <property type="project" value="UniProtKB-KW"/>
</dbReference>
<dbReference type="GO" id="GO:0006352">
    <property type="term" value="P:DNA-templated transcription initiation"/>
    <property type="evidence" value="ECO:0007669"/>
    <property type="project" value="InterPro"/>
</dbReference>
<dbReference type="Pfam" id="PF08281">
    <property type="entry name" value="Sigma70_r4_2"/>
    <property type="match status" value="1"/>
</dbReference>
<evidence type="ECO:0000313" key="8">
    <source>
        <dbReference type="EMBL" id="SDN94263.1"/>
    </source>
</evidence>
<reference evidence="9" key="1">
    <citation type="submission" date="2016-10" db="EMBL/GenBank/DDBJ databases">
        <authorList>
            <person name="Varghese N."/>
            <person name="Submissions S."/>
        </authorList>
    </citation>
    <scope>NUCLEOTIDE SEQUENCE [LARGE SCALE GENOMIC DNA]</scope>
    <source>
        <strain evidence="9">IBRC-M 10655</strain>
    </source>
</reference>
<dbReference type="OrthoDB" id="3821507at2"/>
<evidence type="ECO:0000256" key="1">
    <source>
        <dbReference type="ARBA" id="ARBA00010641"/>
    </source>
</evidence>
<dbReference type="Gene3D" id="1.10.10.10">
    <property type="entry name" value="Winged helix-like DNA-binding domain superfamily/Winged helix DNA-binding domain"/>
    <property type="match status" value="1"/>
</dbReference>
<dbReference type="SUPFAM" id="SSF88946">
    <property type="entry name" value="Sigma2 domain of RNA polymerase sigma factors"/>
    <property type="match status" value="1"/>
</dbReference>
<comment type="similarity">
    <text evidence="1">Belongs to the sigma-70 factor family. ECF subfamily.</text>
</comment>
<keyword evidence="4" id="KW-0238">DNA-binding</keyword>
<dbReference type="InterPro" id="IPR007627">
    <property type="entry name" value="RNA_pol_sigma70_r2"/>
</dbReference>
<evidence type="ECO:0000259" key="7">
    <source>
        <dbReference type="Pfam" id="PF08281"/>
    </source>
</evidence>
<evidence type="ECO:0000259" key="6">
    <source>
        <dbReference type="Pfam" id="PF04542"/>
    </source>
</evidence>
<proteinExistence type="inferred from homology"/>
<dbReference type="Pfam" id="PF04542">
    <property type="entry name" value="Sigma70_r2"/>
    <property type="match status" value="1"/>
</dbReference>
<dbReference type="EMBL" id="FNJB01000001">
    <property type="protein sequence ID" value="SDN94263.1"/>
    <property type="molecule type" value="Genomic_DNA"/>
</dbReference>
<evidence type="ECO:0000313" key="9">
    <source>
        <dbReference type="Proteomes" id="UP000199651"/>
    </source>
</evidence>
<feature type="domain" description="RNA polymerase sigma-70 region 2" evidence="6">
    <location>
        <begin position="25"/>
        <end position="89"/>
    </location>
</feature>
<dbReference type="InterPro" id="IPR039425">
    <property type="entry name" value="RNA_pol_sigma-70-like"/>
</dbReference>
<keyword evidence="2" id="KW-0805">Transcription regulation</keyword>
<gene>
    <name evidence="8" type="ORF">SAMN05192558_101379</name>
</gene>
<name>A0A1H0FHV7_9PSEU</name>
<dbReference type="SUPFAM" id="SSF88659">
    <property type="entry name" value="Sigma3 and sigma4 domains of RNA polymerase sigma factors"/>
    <property type="match status" value="1"/>
</dbReference>
<sequence>MELSDRELVLLERAGDSKAFSVLLVRHRAAMHAVAVARLGPGADVEDVVQDASLVALTSLRRLRDPDLARSWLTGITRNVCRDRMRGARTVELPDTADEAPGPEERLDRLANHDWVWGAVNALSEPLHHAVLLRYFSSARSYESIAQALGVPVGTVRSRLSHARRILAAQLRDLAGSASPDHGALERDRTALFAGIAEQYNRGAEPALLRTALLPDARLTAAGTSEVILGRDLIVRGIGEDVAVGVRLRLLNVIAGRDLTVVEGAFTNPPDDPAHCPPLTTQVFFHRGPEIAALHLHYGRE</sequence>
<dbReference type="Proteomes" id="UP000199651">
    <property type="component" value="Unassembled WGS sequence"/>
</dbReference>
<feature type="domain" description="RNA polymerase sigma factor 70 region 4 type 2" evidence="7">
    <location>
        <begin position="115"/>
        <end position="165"/>
    </location>
</feature>
<dbReference type="PANTHER" id="PTHR43133">
    <property type="entry name" value="RNA POLYMERASE ECF-TYPE SIGMA FACTO"/>
    <property type="match status" value="1"/>
</dbReference>
<dbReference type="STRING" id="504798.SAMN05421871_103491"/>
<keyword evidence="5" id="KW-0804">Transcription</keyword>
<keyword evidence="3" id="KW-0731">Sigma factor</keyword>